<dbReference type="AlphaFoldDB" id="A0A6P7H053"/>
<dbReference type="InterPro" id="IPR038563">
    <property type="entry name" value="Endonuclease_7_sf"/>
</dbReference>
<evidence type="ECO:0000313" key="1">
    <source>
        <dbReference type="RefSeq" id="XP_028149415.1"/>
    </source>
</evidence>
<dbReference type="SUPFAM" id="SSF56672">
    <property type="entry name" value="DNA/RNA polymerases"/>
    <property type="match status" value="1"/>
</dbReference>
<accession>A0A6P7H053</accession>
<dbReference type="GO" id="GO:0042575">
    <property type="term" value="C:DNA polymerase complex"/>
    <property type="evidence" value="ECO:0007669"/>
    <property type="project" value="UniProtKB-ARBA"/>
</dbReference>
<proteinExistence type="predicted"/>
<name>A0A6P7H053_DIAVI</name>
<protein>
    <submittedName>
        <fullName evidence="1">Uncharacterized protein LOC114342812</fullName>
    </submittedName>
</protein>
<dbReference type="InterPro" id="IPR044925">
    <property type="entry name" value="His-Me_finger_sf"/>
</dbReference>
<dbReference type="Gene3D" id="3.40.1800.10">
    <property type="entry name" value="His-Me finger endonucleases"/>
    <property type="match status" value="1"/>
</dbReference>
<dbReference type="SUPFAM" id="SSF54060">
    <property type="entry name" value="His-Me finger endonucleases"/>
    <property type="match status" value="1"/>
</dbReference>
<dbReference type="PANTHER" id="PTHR31511:SF12">
    <property type="entry name" value="RHO TERMINATION FACTOR N-TERMINAL DOMAIN-CONTAINING PROTEIN"/>
    <property type="match status" value="1"/>
</dbReference>
<sequence length="1239" mass="144630">MDIVKQSENLLLFIKRVRKIVFDKFTAKDKEIWVKRLTKQIKTCNKVIKKRTLPIGTIRKLQTHVGHFKHFKQIIFNRHVGMGLDNKLKHRVKWENVVSAFKSRIKTGVIVNLWHKDLAHFLNDCYIIFKNKIRKILKADKVVKVNVCFCGEFIKKSGEEEIVNFKYFNTKNAVLDVSTDTERWFFENVKDKINLKLSEFQERDSGFALNRIVSLEVNINRYEIGNGSSYIKLPKSIQKKRACINIKNSDQACFYWAIVSAFYPAKANKELTSSYPFYSTVLKTEDLEAPMPLHQISKFEKLNNISVNVFALELIENNEKSFFTVYPARLTKTVVAKHVNLLLIQNHYFPKLNDYEAPPVDNDNSEIKYHYCHITDMSKLVAGQLNKRKAKLFLCNRCLNYFSTEGKLSEHEKMCADINNCKMSFPKYDAVSFKNYTYKQTTPFVIYADFECMLEKVTDLQTSCCTKKYQKHIPYSAGYYVKCSYDEKLSFFKSYRGIDCMEWFANELPNLAQSIHSKIKKIIPMQENPSTSKATRCHICEKCFSPTDIIVKDHDHFTGEFRNFAHQACNLNFKKLFVVPVIFHNMSGYDSHFIISELSKKGDISLLPVNKEKYISFTLNDAVTNIKFRFIDSLRFLGASLDELVSTLNKNDFKICKREFSRLSDDEFKLITKKGVFCYDFIDSWEKLNITDLPPIEAFYNKLNDTNLTDEKYAHAKIVWDTFNIENLGQYSDLYLKTDIVLLADVFETFRKKCFITYGLDPAWYYTMPGYSWDCMLKYVGCNLELLRDVDMILFMEKAIRGGISVCSGRMSEANNKYMSNYDPAQPSKYLMYFDVNNLYGWAMGEPLPYGGFEWMDAKDIDVMSVPDDSPVGYMLQVDLDYPRQLHDLHSDFPFAAEHRKALGSNHTKLMTTLYNKKEYIVHYRNLKQMLANGLVLKKIHKILKFKQSAWLRPYIELNTRLRAAATNDFGRNLYKLVNNSVLGKTMKNIRKHRIVKLVRSWNGRYGAKNLISSARFHSRKIFNENLVAIELIKSDLVFNKPLYIGMTVLDISKLCMYQFHYDYMLPKLGADKCNLMYMDTDSFIYELYCHDAYEEVIKQDLSKFDTSDYAVDNIYNIPRVNKKVLGVMKDENKGEIMTKFVGLRSKMYTFKVQSGRITKKAKGTKYNIVKNVIKFDDYVNCLTDFKEQTATPHTIRSYSHNVYSIEQTKIAVSPYDDKRYLIPNSFRTLPLGHYSILE</sequence>
<reference evidence="1" key="1">
    <citation type="submission" date="2025-08" db="UniProtKB">
        <authorList>
            <consortium name="RefSeq"/>
        </authorList>
    </citation>
    <scope>IDENTIFICATION</scope>
    <source>
        <tissue evidence="1">Whole insect</tissue>
    </source>
</reference>
<dbReference type="RefSeq" id="XP_028149415.1">
    <property type="nucleotide sequence ID" value="XM_028293614.1"/>
</dbReference>
<dbReference type="GO" id="GO:0071897">
    <property type="term" value="P:DNA biosynthetic process"/>
    <property type="evidence" value="ECO:0007669"/>
    <property type="project" value="UniProtKB-ARBA"/>
</dbReference>
<dbReference type="InParanoid" id="A0A6P7H053"/>
<organism evidence="1">
    <name type="scientific">Diabrotica virgifera virgifera</name>
    <name type="common">western corn rootworm</name>
    <dbReference type="NCBI Taxonomy" id="50390"/>
    <lineage>
        <taxon>Eukaryota</taxon>
        <taxon>Metazoa</taxon>
        <taxon>Ecdysozoa</taxon>
        <taxon>Arthropoda</taxon>
        <taxon>Hexapoda</taxon>
        <taxon>Insecta</taxon>
        <taxon>Pterygota</taxon>
        <taxon>Neoptera</taxon>
        <taxon>Endopterygota</taxon>
        <taxon>Coleoptera</taxon>
        <taxon>Polyphaga</taxon>
        <taxon>Cucujiformia</taxon>
        <taxon>Chrysomeloidea</taxon>
        <taxon>Chrysomelidae</taxon>
        <taxon>Galerucinae</taxon>
        <taxon>Diabroticina</taxon>
        <taxon>Diabroticites</taxon>
        <taxon>Diabrotica</taxon>
    </lineage>
</organism>
<dbReference type="SUPFAM" id="SSF53098">
    <property type="entry name" value="Ribonuclease H-like"/>
    <property type="match status" value="1"/>
</dbReference>
<dbReference type="PANTHER" id="PTHR31511">
    <property type="entry name" value="PROTEIN CBG23764"/>
    <property type="match status" value="1"/>
</dbReference>
<dbReference type="InterPro" id="IPR043502">
    <property type="entry name" value="DNA/RNA_pol_sf"/>
</dbReference>
<dbReference type="InterPro" id="IPR012337">
    <property type="entry name" value="RNaseH-like_sf"/>
</dbReference>
<gene>
    <name evidence="1" type="primary">LOC114342812</name>
</gene>